<accession>A0A524RUJ5</accession>
<feature type="non-terminal residue" evidence="2">
    <location>
        <position position="92"/>
    </location>
</feature>
<sequence length="92" mass="9586">MLLGFGSLPERLEAGEPDTATLTITDTEGAAVRARFTRLSDEILSKHALTIADVTNRAVAARMDDACGPQPLAYTLAGGSTIAQILQSNGQA</sequence>
<name>A0A524RUJ5_9CHRO</name>
<proteinExistence type="predicted"/>
<gene>
    <name evidence="2" type="ORF">ERJ68_04480</name>
</gene>
<evidence type="ECO:0000256" key="1">
    <source>
        <dbReference type="SAM" id="MobiDB-lite"/>
    </source>
</evidence>
<organism evidence="2 3">
    <name type="scientific">Aphanocapsa feldmannii 277cI</name>
    <dbReference type="NCBI Taxonomy" id="2507554"/>
    <lineage>
        <taxon>Bacteria</taxon>
        <taxon>Bacillati</taxon>
        <taxon>Cyanobacteriota</taxon>
        <taxon>Cyanophyceae</taxon>
        <taxon>Oscillatoriophycideae</taxon>
        <taxon>Chroococcales</taxon>
        <taxon>Microcystaceae</taxon>
        <taxon>Aphanocapsa</taxon>
    </lineage>
</organism>
<dbReference type="EMBL" id="SRMN01000058">
    <property type="protein sequence ID" value="TGH22730.1"/>
    <property type="molecule type" value="Genomic_DNA"/>
</dbReference>
<protein>
    <submittedName>
        <fullName evidence="2">Uncharacterized protein</fullName>
    </submittedName>
</protein>
<evidence type="ECO:0000313" key="3">
    <source>
        <dbReference type="Proteomes" id="UP000315454"/>
    </source>
</evidence>
<feature type="region of interest" description="Disordered" evidence="1">
    <location>
        <begin position="1"/>
        <end position="20"/>
    </location>
</feature>
<dbReference type="AlphaFoldDB" id="A0A524RUJ5"/>
<comment type="caution">
    <text evidence="2">The sequence shown here is derived from an EMBL/GenBank/DDBJ whole genome shotgun (WGS) entry which is preliminary data.</text>
</comment>
<dbReference type="Proteomes" id="UP000315454">
    <property type="component" value="Unassembled WGS sequence"/>
</dbReference>
<reference evidence="2 3" key="1">
    <citation type="journal article" date="2019" name="mSystems">
        <title>Life at home and on the roam: Genomic adaptions reflect the dual lifestyle of an intracellular, facultative symbiont.</title>
        <authorList>
            <person name="Burgsdorf I."/>
        </authorList>
    </citation>
    <scope>NUCLEOTIDE SEQUENCE [LARGE SCALE GENOMIC DNA]</scope>
    <source>
        <strain evidence="2">277cI</strain>
    </source>
</reference>
<evidence type="ECO:0000313" key="2">
    <source>
        <dbReference type="EMBL" id="TGH22730.1"/>
    </source>
</evidence>